<evidence type="ECO:0000313" key="4">
    <source>
        <dbReference type="RefSeq" id="XP_026755344.2"/>
    </source>
</evidence>
<dbReference type="Pfam" id="PF00135">
    <property type="entry name" value="COesterase"/>
    <property type="match status" value="1"/>
</dbReference>
<reference evidence="4" key="1">
    <citation type="submission" date="2025-08" db="UniProtKB">
        <authorList>
            <consortium name="RefSeq"/>
        </authorList>
    </citation>
    <scope>IDENTIFICATION</scope>
    <source>
        <tissue evidence="4">Whole larvae</tissue>
    </source>
</reference>
<keyword evidence="3" id="KW-1185">Reference proteome</keyword>
<dbReference type="SUPFAM" id="SSF53474">
    <property type="entry name" value="alpha/beta-Hydrolases"/>
    <property type="match status" value="1"/>
</dbReference>
<dbReference type="Gene3D" id="3.40.50.1820">
    <property type="entry name" value="alpha/beta hydrolase"/>
    <property type="match status" value="1"/>
</dbReference>
<feature type="domain" description="Carboxylesterase type B" evidence="2">
    <location>
        <begin position="10"/>
        <end position="530"/>
    </location>
</feature>
<dbReference type="GeneID" id="113515369"/>
<dbReference type="InParanoid" id="A0A6J1WT07"/>
<keyword evidence="1" id="KW-0325">Glycoprotein</keyword>
<dbReference type="KEGG" id="gmw:113515369"/>
<accession>A0A6J1WT07</accession>
<evidence type="ECO:0000313" key="3">
    <source>
        <dbReference type="Proteomes" id="UP001652740"/>
    </source>
</evidence>
<dbReference type="RefSeq" id="XP_026755344.2">
    <property type="nucleotide sequence ID" value="XM_026899543.3"/>
</dbReference>
<sequence length="553" mass="62801">MDSSKRPDCVIQTADGPVRGCVDDTGEQICYKFKGIPYGKPPLGPLRFLPPIANDPWIEEIDCTQETPLPLNGCEKYTMGSEDCLYIEISTPNLKPSKPLPVIFWINSVNFSHWLTDFWDPVTITNQGVIFVTCSFRIGPFGFLSFNDCTAPGNCGLKDIILALKWVQTNISRFGGDPENVTLCGSNSGGSIIHLMMLSPMAKGLFHKAIIQSASALNNWSLSLNPSLAATELCQQLGITKTERHEIIEELRFLPDVDILDAFNELYSRLKNTPNNDIFDAVFKPCIEDDFEGQAAFLTKTPHTIIKSGDFNKVPFIIGSNNAEASVIDYIKNDYYRSNLEKYQDNIGLLVPRSLCVEETKSKIVGRQILNFYLGESESLTENTKRQYVQILSDYYFLYYVNKTVILHSQYSHECPIFYYILNCTGEWEVPEQLNILNSSGHFTELGFIFQIKSDSKICKGSRDSQITRKRVVKMWTNFAKYGNPTPNPDDSLLQVTWDPVENKNQLHYINIGTEITKGKNPFYERMAFWDKFYKDHVFLKANAYFNGLGIAW</sequence>
<dbReference type="AlphaFoldDB" id="A0A6J1WT07"/>
<protein>
    <submittedName>
        <fullName evidence="4">Juvenile hormone esterase-like isoform X1</fullName>
    </submittedName>
</protein>
<dbReference type="InterPro" id="IPR002018">
    <property type="entry name" value="CarbesteraseB"/>
</dbReference>
<dbReference type="InterPro" id="IPR050309">
    <property type="entry name" value="Type-B_Carboxylest/Lipase"/>
</dbReference>
<name>A0A6J1WT07_GALME</name>
<organism evidence="3 4">
    <name type="scientific">Galleria mellonella</name>
    <name type="common">Greater wax moth</name>
    <dbReference type="NCBI Taxonomy" id="7137"/>
    <lineage>
        <taxon>Eukaryota</taxon>
        <taxon>Metazoa</taxon>
        <taxon>Ecdysozoa</taxon>
        <taxon>Arthropoda</taxon>
        <taxon>Hexapoda</taxon>
        <taxon>Insecta</taxon>
        <taxon>Pterygota</taxon>
        <taxon>Neoptera</taxon>
        <taxon>Endopterygota</taxon>
        <taxon>Lepidoptera</taxon>
        <taxon>Glossata</taxon>
        <taxon>Ditrysia</taxon>
        <taxon>Pyraloidea</taxon>
        <taxon>Pyralidae</taxon>
        <taxon>Galleriinae</taxon>
        <taxon>Galleria</taxon>
    </lineage>
</organism>
<dbReference type="InterPro" id="IPR029058">
    <property type="entry name" value="AB_hydrolase_fold"/>
</dbReference>
<proteinExistence type="predicted"/>
<dbReference type="PANTHER" id="PTHR11559">
    <property type="entry name" value="CARBOXYLESTERASE"/>
    <property type="match status" value="1"/>
</dbReference>
<evidence type="ECO:0000256" key="1">
    <source>
        <dbReference type="ARBA" id="ARBA00023180"/>
    </source>
</evidence>
<gene>
    <name evidence="4" type="primary">LOC113515369</name>
</gene>
<dbReference type="Proteomes" id="UP001652740">
    <property type="component" value="Unplaced"/>
</dbReference>
<evidence type="ECO:0000259" key="2">
    <source>
        <dbReference type="Pfam" id="PF00135"/>
    </source>
</evidence>